<dbReference type="EMBL" id="FMYI01000005">
    <property type="protein sequence ID" value="SDC17710.1"/>
    <property type="molecule type" value="Genomic_DNA"/>
</dbReference>
<evidence type="ECO:0000313" key="2">
    <source>
        <dbReference type="EMBL" id="SDC17710.1"/>
    </source>
</evidence>
<feature type="transmembrane region" description="Helical" evidence="1">
    <location>
        <begin position="243"/>
        <end position="265"/>
    </location>
</feature>
<evidence type="ECO:0000256" key="1">
    <source>
        <dbReference type="SAM" id="Phobius"/>
    </source>
</evidence>
<dbReference type="PANTHER" id="PTHR37308:SF1">
    <property type="entry name" value="POLYPRENYL-PHOSPHATE TRANSPORTER"/>
    <property type="match status" value="1"/>
</dbReference>
<reference evidence="3" key="1">
    <citation type="submission" date="2016-09" db="EMBL/GenBank/DDBJ databases">
        <authorList>
            <person name="Varghese N."/>
            <person name="Submissions S."/>
        </authorList>
    </citation>
    <scope>NUCLEOTIDE SEQUENCE [LARGE SCALE GENOMIC DNA]</scope>
    <source>
        <strain evidence="3">S5</strain>
    </source>
</reference>
<protein>
    <submittedName>
        <fullName evidence="2">Putative membrane protein</fullName>
    </submittedName>
</protein>
<sequence>MEWKNLYRGMMMGASDIVPGVSGGTIALVLGIYDQLILSINNLMSKSWKKQLGFLIPLGVGIVGAIILLSGLIEWLFDHYPRPTQFGFLGLILGVLPFLFKKAEVKYEFVWYHYFLLVIGAVLAASLSFFQGSEEFIITEIDFLTYVFLFFSGFIASTAMVLPGISGSLILLIMGAYGTIIHAVNEWHFNILITVGIGIVIGVLTMSKIIKYFLMHYTYATYGVVIGLVIGSIYVIYPGLPVSYNDLALSVFGFSLGLLVAFILGKMEYKEVIES</sequence>
<dbReference type="STRING" id="1612202.SAMN05421734_10535"/>
<feature type="transmembrane region" description="Helical" evidence="1">
    <location>
        <begin position="217"/>
        <end position="237"/>
    </location>
</feature>
<dbReference type="PANTHER" id="PTHR37308">
    <property type="entry name" value="INTEGRAL MEMBRANE PROTEIN"/>
    <property type="match status" value="1"/>
</dbReference>
<feature type="transmembrane region" description="Helical" evidence="1">
    <location>
        <begin position="191"/>
        <end position="210"/>
    </location>
</feature>
<dbReference type="RefSeq" id="WP_090795357.1">
    <property type="nucleotide sequence ID" value="NZ_FMYI01000005.1"/>
</dbReference>
<dbReference type="OrthoDB" id="9793746at2"/>
<organism evidence="2 3">
    <name type="scientific">Pelagirhabdus alkalitolerans</name>
    <dbReference type="NCBI Taxonomy" id="1612202"/>
    <lineage>
        <taxon>Bacteria</taxon>
        <taxon>Bacillati</taxon>
        <taxon>Bacillota</taxon>
        <taxon>Bacilli</taxon>
        <taxon>Bacillales</taxon>
        <taxon>Bacillaceae</taxon>
        <taxon>Pelagirhabdus</taxon>
    </lineage>
</organism>
<feature type="transmembrane region" description="Helical" evidence="1">
    <location>
        <begin position="20"/>
        <end position="40"/>
    </location>
</feature>
<dbReference type="Pfam" id="PF04018">
    <property type="entry name" value="VCA0040-like"/>
    <property type="match status" value="1"/>
</dbReference>
<keyword evidence="3" id="KW-1185">Reference proteome</keyword>
<evidence type="ECO:0000313" key="3">
    <source>
        <dbReference type="Proteomes" id="UP000242949"/>
    </source>
</evidence>
<keyword evidence="1" id="KW-0472">Membrane</keyword>
<dbReference type="Proteomes" id="UP000242949">
    <property type="component" value="Unassembled WGS sequence"/>
</dbReference>
<feature type="transmembrane region" description="Helical" evidence="1">
    <location>
        <begin position="83"/>
        <end position="100"/>
    </location>
</feature>
<gene>
    <name evidence="2" type="ORF">SAMN05421734_10535</name>
</gene>
<dbReference type="InterPro" id="IPR007163">
    <property type="entry name" value="VCA0040-like"/>
</dbReference>
<keyword evidence="1" id="KW-0812">Transmembrane</keyword>
<feature type="transmembrane region" description="Helical" evidence="1">
    <location>
        <begin position="112"/>
        <end position="131"/>
    </location>
</feature>
<feature type="transmembrane region" description="Helical" evidence="1">
    <location>
        <begin position="52"/>
        <end position="77"/>
    </location>
</feature>
<proteinExistence type="predicted"/>
<feature type="transmembrane region" description="Helical" evidence="1">
    <location>
        <begin position="143"/>
        <end position="162"/>
    </location>
</feature>
<accession>A0A1G6JG70</accession>
<feature type="transmembrane region" description="Helical" evidence="1">
    <location>
        <begin position="169"/>
        <end position="185"/>
    </location>
</feature>
<name>A0A1G6JG70_9BACI</name>
<dbReference type="AlphaFoldDB" id="A0A1G6JG70"/>
<keyword evidence="1" id="KW-1133">Transmembrane helix</keyword>